<evidence type="ECO:0000256" key="4">
    <source>
        <dbReference type="ARBA" id="ARBA00022729"/>
    </source>
</evidence>
<name>D8SLD9_SELML</name>
<dbReference type="InterPro" id="IPR012938">
    <property type="entry name" value="Glc/Sorbosone_DH"/>
</dbReference>
<dbReference type="SUPFAM" id="SSF50952">
    <property type="entry name" value="Soluble quinoprotein glucose dehydrogenase"/>
    <property type="match status" value="1"/>
</dbReference>
<evidence type="ECO:0000256" key="7">
    <source>
        <dbReference type="ARBA" id="ARBA00023136"/>
    </source>
</evidence>
<comment type="cofactor">
    <cofactor evidence="1">
        <name>pyrroloquinoline quinone</name>
        <dbReference type="ChEBI" id="CHEBI:58442"/>
    </cofactor>
</comment>
<sequence length="702" mass="75461">MAALLLSSLLPLLLLLLLHTASALPLCLNQEAPLRDVGQLRFCSQYSGTGCCSASDDSAIGSQFAGMNISDATCANYIKQVLCSKCDSFAADLFGGRRLRSVPLLCNSSTGPSSGGGYCFDVWDACKNLTIPGSPFSPSLVGTLPPGSSLSENSSANETLIEQWQSNTSFCEALGLPQKVGQFCFDGSTYNFTVEQNDVPPAGVCFDKVGEDNSIGLVPHPDGSNRAFVAMQTGQIYLVLLPDEGSNTSIKVDKAAPFLDISNFIISDREFGLMSVAFHPEFVKNGRFFVSYNCDKQKWAGCGGARCTCNADVGCDPSQVRSSDGTLPCQYSSVISEFSAGNATISPSQALKANPNEVRRILSMGLPYTTHHGGLLLFGPQDKYLYFMMGDGGGIGDPFNFAQNKKSLLGKILRLDIDKTPTDQEVSTLGLWGKYSIPETNPFLRQNDSRPEIWALGLRNPWRCSFDSAKPEYFYCTDVGQSIYEEVNLVTKGGNYGWRTFDGVANYSAPWSPGGNTSLNPLQAIFPVATYLHDSVNKEQGSASIIGGSVSRSLQDPCLYGRYLYADLYGGNIWGITETPEGSGNYTSASLNFSCSGSTLACKYVSGSPLPDIGFVFAWGEDNSRNLYMLTSAGIFKVVNPTKCNFTCTKKLPSSVTAPALTPIPTPPTVQVAAPPPSPAYALARPSSLLVAALCFWMLFYR</sequence>
<gene>
    <name evidence="13" type="ORF">SELMODRAFT_120002</name>
</gene>
<dbReference type="InterPro" id="IPR011042">
    <property type="entry name" value="6-blade_b-propeller_TolB-like"/>
</dbReference>
<dbReference type="STRING" id="88036.D8SLD9"/>
<dbReference type="FunFam" id="2.120.10.30:FF:000067">
    <property type="entry name" value="HHIP-like 1"/>
    <property type="match status" value="1"/>
</dbReference>
<keyword evidence="8" id="KW-0325">Glycoprotein</keyword>
<protein>
    <recommendedName>
        <fullName evidence="12">Glucose/Sorbosone dehydrogenase domain-containing protein</fullName>
    </recommendedName>
</protein>
<dbReference type="HOGENOM" id="CLU_024721_0_0_1"/>
<dbReference type="FunCoup" id="D8SLD9">
    <property type="interactions" value="167"/>
</dbReference>
<dbReference type="OMA" id="CCDQSKD"/>
<dbReference type="Proteomes" id="UP000001514">
    <property type="component" value="Unassembled WGS sequence"/>
</dbReference>
<evidence type="ECO:0000256" key="3">
    <source>
        <dbReference type="ARBA" id="ARBA00022475"/>
    </source>
</evidence>
<evidence type="ECO:0000313" key="14">
    <source>
        <dbReference type="Proteomes" id="UP000001514"/>
    </source>
</evidence>
<evidence type="ECO:0000256" key="9">
    <source>
        <dbReference type="ARBA" id="ARBA00023288"/>
    </source>
</evidence>
<dbReference type="GO" id="GO:0005886">
    <property type="term" value="C:plasma membrane"/>
    <property type="evidence" value="ECO:0007669"/>
    <property type="project" value="UniProtKB-SubCell"/>
</dbReference>
<dbReference type="GO" id="GO:0016491">
    <property type="term" value="F:oxidoreductase activity"/>
    <property type="evidence" value="ECO:0007669"/>
    <property type="project" value="UniProtKB-KW"/>
</dbReference>
<dbReference type="EMBL" id="GL377626">
    <property type="protein sequence ID" value="EFJ14757.1"/>
    <property type="molecule type" value="Genomic_DNA"/>
</dbReference>
<comment type="similarity">
    <text evidence="10">Belongs to the PQQ oxidoreductase GdhB family.</text>
</comment>
<evidence type="ECO:0000256" key="6">
    <source>
        <dbReference type="ARBA" id="ARBA00023002"/>
    </source>
</evidence>
<dbReference type="KEGG" id="smo:SELMODRAFT_120002"/>
<dbReference type="Pfam" id="PF07995">
    <property type="entry name" value="GSDH"/>
    <property type="match status" value="1"/>
</dbReference>
<feature type="signal peptide" evidence="11">
    <location>
        <begin position="1"/>
        <end position="23"/>
    </location>
</feature>
<feature type="chain" id="PRO_5003122820" description="Glucose/Sorbosone dehydrogenase domain-containing protein" evidence="11">
    <location>
        <begin position="24"/>
        <end position="702"/>
    </location>
</feature>
<dbReference type="Gramene" id="EFJ14757">
    <property type="protein sequence ID" value="EFJ14757"/>
    <property type="gene ID" value="SELMODRAFT_120002"/>
</dbReference>
<evidence type="ECO:0000256" key="1">
    <source>
        <dbReference type="ARBA" id="ARBA00001931"/>
    </source>
</evidence>
<keyword evidence="14" id="KW-1185">Reference proteome</keyword>
<dbReference type="OrthoDB" id="10266706at2759"/>
<comment type="subcellular location">
    <subcellularLocation>
        <location evidence="2">Cell membrane</location>
        <topology evidence="2">Lipid-anchor</topology>
    </subcellularLocation>
</comment>
<evidence type="ECO:0000256" key="10">
    <source>
        <dbReference type="ARBA" id="ARBA00061483"/>
    </source>
</evidence>
<evidence type="ECO:0000256" key="11">
    <source>
        <dbReference type="SAM" id="SignalP"/>
    </source>
</evidence>
<evidence type="ECO:0000256" key="8">
    <source>
        <dbReference type="ARBA" id="ARBA00023180"/>
    </source>
</evidence>
<dbReference type="AlphaFoldDB" id="D8SLD9"/>
<keyword evidence="5" id="KW-0634">PQQ</keyword>
<evidence type="ECO:0000259" key="12">
    <source>
        <dbReference type="Pfam" id="PF07995"/>
    </source>
</evidence>
<dbReference type="PANTHER" id="PTHR19328:SF13">
    <property type="entry name" value="HIPL1 PROTEIN"/>
    <property type="match status" value="1"/>
</dbReference>
<keyword evidence="7" id="KW-0472">Membrane</keyword>
<keyword evidence="4 11" id="KW-0732">Signal</keyword>
<evidence type="ECO:0000256" key="5">
    <source>
        <dbReference type="ARBA" id="ARBA00022891"/>
    </source>
</evidence>
<dbReference type="eggNOG" id="ENOG502QQKP">
    <property type="taxonomic scope" value="Eukaryota"/>
</dbReference>
<evidence type="ECO:0000313" key="13">
    <source>
        <dbReference type="EMBL" id="EFJ14757.1"/>
    </source>
</evidence>
<dbReference type="Gene3D" id="2.120.10.30">
    <property type="entry name" value="TolB, C-terminal domain"/>
    <property type="match status" value="1"/>
</dbReference>
<reference evidence="13 14" key="1">
    <citation type="journal article" date="2011" name="Science">
        <title>The Selaginella genome identifies genetic changes associated with the evolution of vascular plants.</title>
        <authorList>
            <person name="Banks J.A."/>
            <person name="Nishiyama T."/>
            <person name="Hasebe M."/>
            <person name="Bowman J.L."/>
            <person name="Gribskov M."/>
            <person name="dePamphilis C."/>
            <person name="Albert V.A."/>
            <person name="Aono N."/>
            <person name="Aoyama T."/>
            <person name="Ambrose B.A."/>
            <person name="Ashton N.W."/>
            <person name="Axtell M.J."/>
            <person name="Barker E."/>
            <person name="Barker M.S."/>
            <person name="Bennetzen J.L."/>
            <person name="Bonawitz N.D."/>
            <person name="Chapple C."/>
            <person name="Cheng C."/>
            <person name="Correa L.G."/>
            <person name="Dacre M."/>
            <person name="DeBarry J."/>
            <person name="Dreyer I."/>
            <person name="Elias M."/>
            <person name="Engstrom E.M."/>
            <person name="Estelle M."/>
            <person name="Feng L."/>
            <person name="Finet C."/>
            <person name="Floyd S.K."/>
            <person name="Frommer W.B."/>
            <person name="Fujita T."/>
            <person name="Gramzow L."/>
            <person name="Gutensohn M."/>
            <person name="Harholt J."/>
            <person name="Hattori M."/>
            <person name="Heyl A."/>
            <person name="Hirai T."/>
            <person name="Hiwatashi Y."/>
            <person name="Ishikawa M."/>
            <person name="Iwata M."/>
            <person name="Karol K.G."/>
            <person name="Koehler B."/>
            <person name="Kolukisaoglu U."/>
            <person name="Kubo M."/>
            <person name="Kurata T."/>
            <person name="Lalonde S."/>
            <person name="Li K."/>
            <person name="Li Y."/>
            <person name="Litt A."/>
            <person name="Lyons E."/>
            <person name="Manning G."/>
            <person name="Maruyama T."/>
            <person name="Michael T.P."/>
            <person name="Mikami K."/>
            <person name="Miyazaki S."/>
            <person name="Morinaga S."/>
            <person name="Murata T."/>
            <person name="Mueller-Roeber B."/>
            <person name="Nelson D.R."/>
            <person name="Obara M."/>
            <person name="Oguri Y."/>
            <person name="Olmstead R.G."/>
            <person name="Onodera N."/>
            <person name="Petersen B.L."/>
            <person name="Pils B."/>
            <person name="Prigge M."/>
            <person name="Rensing S.A."/>
            <person name="Riano-Pachon D.M."/>
            <person name="Roberts A.W."/>
            <person name="Sato Y."/>
            <person name="Scheller H.V."/>
            <person name="Schulz B."/>
            <person name="Schulz C."/>
            <person name="Shakirov E.V."/>
            <person name="Shibagaki N."/>
            <person name="Shinohara N."/>
            <person name="Shippen D.E."/>
            <person name="Soerensen I."/>
            <person name="Sotooka R."/>
            <person name="Sugimoto N."/>
            <person name="Sugita M."/>
            <person name="Sumikawa N."/>
            <person name="Tanurdzic M."/>
            <person name="Theissen G."/>
            <person name="Ulvskov P."/>
            <person name="Wakazuki S."/>
            <person name="Weng J.K."/>
            <person name="Willats W.W."/>
            <person name="Wipf D."/>
            <person name="Wolf P.G."/>
            <person name="Yang L."/>
            <person name="Zimmer A.D."/>
            <person name="Zhu Q."/>
            <person name="Mitros T."/>
            <person name="Hellsten U."/>
            <person name="Loque D."/>
            <person name="Otillar R."/>
            <person name="Salamov A."/>
            <person name="Schmutz J."/>
            <person name="Shapiro H."/>
            <person name="Lindquist E."/>
            <person name="Lucas S."/>
            <person name="Rokhsar D."/>
            <person name="Grigoriev I.V."/>
        </authorList>
    </citation>
    <scope>NUCLEOTIDE SEQUENCE [LARGE SCALE GENOMIC DNA]</scope>
</reference>
<dbReference type="InParanoid" id="D8SLD9"/>
<accession>D8SLD9</accession>
<organism evidence="14">
    <name type="scientific">Selaginella moellendorffii</name>
    <name type="common">Spikemoss</name>
    <dbReference type="NCBI Taxonomy" id="88036"/>
    <lineage>
        <taxon>Eukaryota</taxon>
        <taxon>Viridiplantae</taxon>
        <taxon>Streptophyta</taxon>
        <taxon>Embryophyta</taxon>
        <taxon>Tracheophyta</taxon>
        <taxon>Lycopodiopsida</taxon>
        <taxon>Selaginellales</taxon>
        <taxon>Selaginellaceae</taxon>
        <taxon>Selaginella</taxon>
    </lineage>
</organism>
<dbReference type="PANTHER" id="PTHR19328">
    <property type="entry name" value="HEDGEHOG-INTERACTING PROTEIN"/>
    <property type="match status" value="1"/>
</dbReference>
<keyword evidence="9" id="KW-0449">Lipoprotein</keyword>
<dbReference type="InterPro" id="IPR011041">
    <property type="entry name" value="Quinoprot_gluc/sorb_DH_b-prop"/>
</dbReference>
<keyword evidence="6" id="KW-0560">Oxidoreductase</keyword>
<proteinExistence type="inferred from homology"/>
<keyword evidence="3" id="KW-1003">Cell membrane</keyword>
<feature type="domain" description="Glucose/Sorbosone dehydrogenase" evidence="12">
    <location>
        <begin position="216"/>
        <end position="510"/>
    </location>
</feature>
<evidence type="ECO:0000256" key="2">
    <source>
        <dbReference type="ARBA" id="ARBA00004193"/>
    </source>
</evidence>